<proteinExistence type="predicted"/>
<keyword evidence="3" id="KW-1185">Reference proteome</keyword>
<sequence length="183" mass="19957">MGLVPHQIERIPDTRQDWRAEEVSELAVVGDGRAAVRRARTPFYPHSRLNERFAGAFEQASRLLVTVERGEEVSVLRVGGQIDLTNVASWRVLLAAVSAATAADEALVVDLGATGFLGLCAFAALVETAEQCRDRGIDVRLVGTQPLLARFIGICRPRPLVGARMVGRRTRRRAALLNTGCTR</sequence>
<dbReference type="CDD" id="cd07043">
    <property type="entry name" value="STAS_anti-anti-sigma_factors"/>
    <property type="match status" value="1"/>
</dbReference>
<dbReference type="SUPFAM" id="SSF52091">
    <property type="entry name" value="SpoIIaa-like"/>
    <property type="match status" value="1"/>
</dbReference>
<evidence type="ECO:0000259" key="1">
    <source>
        <dbReference type="PROSITE" id="PS50801"/>
    </source>
</evidence>
<dbReference type="InterPro" id="IPR002645">
    <property type="entry name" value="STAS_dom"/>
</dbReference>
<dbReference type="Gene3D" id="3.30.750.24">
    <property type="entry name" value="STAS domain"/>
    <property type="match status" value="1"/>
</dbReference>
<comment type="caution">
    <text evidence="2">The sequence shown here is derived from an EMBL/GenBank/DDBJ whole genome shotgun (WGS) entry which is preliminary data.</text>
</comment>
<dbReference type="Proteomes" id="UP000465241">
    <property type="component" value="Unassembled WGS sequence"/>
</dbReference>
<gene>
    <name evidence="2" type="ORF">MMUR_06450</name>
</gene>
<dbReference type="AlphaFoldDB" id="A0A7I9WG47"/>
<organism evidence="2 3">
    <name type="scientific">Mycolicibacterium murale</name>
    <dbReference type="NCBI Taxonomy" id="182220"/>
    <lineage>
        <taxon>Bacteria</taxon>
        <taxon>Bacillati</taxon>
        <taxon>Actinomycetota</taxon>
        <taxon>Actinomycetes</taxon>
        <taxon>Mycobacteriales</taxon>
        <taxon>Mycobacteriaceae</taxon>
        <taxon>Mycolicibacterium</taxon>
    </lineage>
</organism>
<evidence type="ECO:0000313" key="2">
    <source>
        <dbReference type="EMBL" id="GFG56509.1"/>
    </source>
</evidence>
<dbReference type="InterPro" id="IPR036513">
    <property type="entry name" value="STAS_dom_sf"/>
</dbReference>
<feature type="domain" description="STAS" evidence="1">
    <location>
        <begin position="63"/>
        <end position="152"/>
    </location>
</feature>
<accession>A0A7I9WG47</accession>
<dbReference type="RefSeq" id="WP_193488108.1">
    <property type="nucleotide sequence ID" value="NZ_BAAAMC010000028.1"/>
</dbReference>
<protein>
    <recommendedName>
        <fullName evidence="1">STAS domain-containing protein</fullName>
    </recommendedName>
</protein>
<name>A0A7I9WG47_9MYCO</name>
<dbReference type="EMBL" id="BLKT01000003">
    <property type="protein sequence ID" value="GFG56509.1"/>
    <property type="molecule type" value="Genomic_DNA"/>
</dbReference>
<dbReference type="Pfam" id="PF01740">
    <property type="entry name" value="STAS"/>
    <property type="match status" value="1"/>
</dbReference>
<evidence type="ECO:0000313" key="3">
    <source>
        <dbReference type="Proteomes" id="UP000465241"/>
    </source>
</evidence>
<dbReference type="PROSITE" id="PS50801">
    <property type="entry name" value="STAS"/>
    <property type="match status" value="1"/>
</dbReference>
<reference evidence="2 3" key="1">
    <citation type="journal article" date="2019" name="Emerg. Microbes Infect.">
        <title>Comprehensive subspecies identification of 175 nontuberculous mycobacteria species based on 7547 genomic profiles.</title>
        <authorList>
            <person name="Matsumoto Y."/>
            <person name="Kinjo T."/>
            <person name="Motooka D."/>
            <person name="Nabeya D."/>
            <person name="Jung N."/>
            <person name="Uechi K."/>
            <person name="Horii T."/>
            <person name="Iida T."/>
            <person name="Fujita J."/>
            <person name="Nakamura S."/>
        </authorList>
    </citation>
    <scope>NUCLEOTIDE SEQUENCE [LARGE SCALE GENOMIC DNA]</scope>
    <source>
        <strain evidence="2 3">JCM 13392</strain>
    </source>
</reference>